<dbReference type="Proteomes" id="UP001595974">
    <property type="component" value="Unassembled WGS sequence"/>
</dbReference>
<keyword evidence="2" id="KW-1003">Cell membrane</keyword>
<feature type="transmembrane region" description="Helical" evidence="6">
    <location>
        <begin position="40"/>
        <end position="59"/>
    </location>
</feature>
<gene>
    <name evidence="7" type="ORF">ACFPTN_09050</name>
</gene>
<feature type="transmembrane region" description="Helical" evidence="6">
    <location>
        <begin position="66"/>
        <end position="88"/>
    </location>
</feature>
<name>A0ABW1AQI4_9RHOO</name>
<organism evidence="7 8">
    <name type="scientific">Thauera sinica</name>
    <dbReference type="NCBI Taxonomy" id="2665146"/>
    <lineage>
        <taxon>Bacteria</taxon>
        <taxon>Pseudomonadati</taxon>
        <taxon>Pseudomonadota</taxon>
        <taxon>Betaproteobacteria</taxon>
        <taxon>Rhodocyclales</taxon>
        <taxon>Zoogloeaceae</taxon>
        <taxon>Thauera</taxon>
    </lineage>
</organism>
<dbReference type="InterPro" id="IPR005171">
    <property type="entry name" value="Cyt_c_oxidase_su4_prok"/>
</dbReference>
<dbReference type="RefSeq" id="WP_096446745.1">
    <property type="nucleotide sequence ID" value="NZ_JBHSOG010000030.1"/>
</dbReference>
<dbReference type="EMBL" id="JBHSOG010000030">
    <property type="protein sequence ID" value="MFC5769522.1"/>
    <property type="molecule type" value="Genomic_DNA"/>
</dbReference>
<evidence type="ECO:0000256" key="6">
    <source>
        <dbReference type="SAM" id="Phobius"/>
    </source>
</evidence>
<evidence type="ECO:0000256" key="5">
    <source>
        <dbReference type="ARBA" id="ARBA00023136"/>
    </source>
</evidence>
<reference evidence="8" key="1">
    <citation type="journal article" date="2019" name="Int. J. Syst. Evol. Microbiol.">
        <title>The Global Catalogue of Microorganisms (GCM) 10K type strain sequencing project: providing services to taxonomists for standard genome sequencing and annotation.</title>
        <authorList>
            <consortium name="The Broad Institute Genomics Platform"/>
            <consortium name="The Broad Institute Genome Sequencing Center for Infectious Disease"/>
            <person name="Wu L."/>
            <person name="Ma J."/>
        </authorList>
    </citation>
    <scope>NUCLEOTIDE SEQUENCE [LARGE SCALE GENOMIC DNA]</scope>
    <source>
        <strain evidence="8">SHR3</strain>
    </source>
</reference>
<comment type="caution">
    <text evidence="7">The sequence shown here is derived from an EMBL/GenBank/DDBJ whole genome shotgun (WGS) entry which is preliminary data.</text>
</comment>
<proteinExistence type="predicted"/>
<keyword evidence="3 6" id="KW-0812">Transmembrane</keyword>
<evidence type="ECO:0000256" key="1">
    <source>
        <dbReference type="ARBA" id="ARBA00004651"/>
    </source>
</evidence>
<accession>A0ABW1AQI4</accession>
<evidence type="ECO:0000256" key="3">
    <source>
        <dbReference type="ARBA" id="ARBA00022692"/>
    </source>
</evidence>
<evidence type="ECO:0000313" key="7">
    <source>
        <dbReference type="EMBL" id="MFC5769522.1"/>
    </source>
</evidence>
<keyword evidence="4 6" id="KW-1133">Transmembrane helix</keyword>
<evidence type="ECO:0000256" key="2">
    <source>
        <dbReference type="ARBA" id="ARBA00022475"/>
    </source>
</evidence>
<keyword evidence="8" id="KW-1185">Reference proteome</keyword>
<evidence type="ECO:0000256" key="4">
    <source>
        <dbReference type="ARBA" id="ARBA00022989"/>
    </source>
</evidence>
<dbReference type="Pfam" id="PF03626">
    <property type="entry name" value="COX4_pro"/>
    <property type="match status" value="1"/>
</dbReference>
<sequence>MSTEVHGTPRRATVLWLLLIAATLLTWGMGATDVAGRLTILLLAVLSFWKGSVVILDFMALRHAPLLWRALTLGWMILVWALIAIAYWKGIAR</sequence>
<keyword evidence="5 6" id="KW-0472">Membrane</keyword>
<evidence type="ECO:0000313" key="8">
    <source>
        <dbReference type="Proteomes" id="UP001595974"/>
    </source>
</evidence>
<protein>
    <submittedName>
        <fullName evidence="7">Cytochrome C oxidase subunit IV family protein</fullName>
    </submittedName>
</protein>
<comment type="subcellular location">
    <subcellularLocation>
        <location evidence="1">Cell membrane</location>
        <topology evidence="1">Multi-pass membrane protein</topology>
    </subcellularLocation>
</comment>